<keyword evidence="3" id="KW-1185">Reference proteome</keyword>
<reference evidence="2 3" key="1">
    <citation type="journal article" date="2023" name="Plants (Basel)">
        <title>Bridging the Gap: Combining Genomics and Transcriptomics Approaches to Understand Stylosanthes scabra, an Orphan Legume from the Brazilian Caatinga.</title>
        <authorList>
            <person name="Ferreira-Neto J.R.C."/>
            <person name="da Silva M.D."/>
            <person name="Binneck E."/>
            <person name="de Melo N.F."/>
            <person name="da Silva R.H."/>
            <person name="de Melo A.L.T.M."/>
            <person name="Pandolfi V."/>
            <person name="Bustamante F.O."/>
            <person name="Brasileiro-Vidal A.C."/>
            <person name="Benko-Iseppon A.M."/>
        </authorList>
    </citation>
    <scope>NUCLEOTIDE SEQUENCE [LARGE SCALE GENOMIC DNA]</scope>
    <source>
        <tissue evidence="2">Leaves</tissue>
    </source>
</reference>
<proteinExistence type="predicted"/>
<name>A0ABU6UJX0_9FABA</name>
<dbReference type="Proteomes" id="UP001341840">
    <property type="component" value="Unassembled WGS sequence"/>
</dbReference>
<gene>
    <name evidence="2" type="ORF">PIB30_046979</name>
</gene>
<accession>A0ABU6UJX0</accession>
<protein>
    <submittedName>
        <fullName evidence="2">Uncharacterized protein</fullName>
    </submittedName>
</protein>
<feature type="region of interest" description="Disordered" evidence="1">
    <location>
        <begin position="1"/>
        <end position="66"/>
    </location>
</feature>
<sequence>MTDTLRDMQRSIVSPPPGLIRMNRSDTKLWVHEYKDSKGKNTTDSSRPTEEEIHKERYNSKDTLQKKTTEEGVGNLASENGIKKGRVLFELQGQLKNKFLEGNYSLKAQQVSALGIYLTKKSV</sequence>
<feature type="compositionally biased region" description="Basic and acidic residues" evidence="1">
    <location>
        <begin position="23"/>
        <end position="66"/>
    </location>
</feature>
<evidence type="ECO:0000313" key="2">
    <source>
        <dbReference type="EMBL" id="MED6159948.1"/>
    </source>
</evidence>
<dbReference type="EMBL" id="JASCZI010121126">
    <property type="protein sequence ID" value="MED6159948.1"/>
    <property type="molecule type" value="Genomic_DNA"/>
</dbReference>
<evidence type="ECO:0000313" key="3">
    <source>
        <dbReference type="Proteomes" id="UP001341840"/>
    </source>
</evidence>
<evidence type="ECO:0000256" key="1">
    <source>
        <dbReference type="SAM" id="MobiDB-lite"/>
    </source>
</evidence>
<organism evidence="2 3">
    <name type="scientific">Stylosanthes scabra</name>
    <dbReference type="NCBI Taxonomy" id="79078"/>
    <lineage>
        <taxon>Eukaryota</taxon>
        <taxon>Viridiplantae</taxon>
        <taxon>Streptophyta</taxon>
        <taxon>Embryophyta</taxon>
        <taxon>Tracheophyta</taxon>
        <taxon>Spermatophyta</taxon>
        <taxon>Magnoliopsida</taxon>
        <taxon>eudicotyledons</taxon>
        <taxon>Gunneridae</taxon>
        <taxon>Pentapetalae</taxon>
        <taxon>rosids</taxon>
        <taxon>fabids</taxon>
        <taxon>Fabales</taxon>
        <taxon>Fabaceae</taxon>
        <taxon>Papilionoideae</taxon>
        <taxon>50 kb inversion clade</taxon>
        <taxon>dalbergioids sensu lato</taxon>
        <taxon>Dalbergieae</taxon>
        <taxon>Pterocarpus clade</taxon>
        <taxon>Stylosanthes</taxon>
    </lineage>
</organism>
<comment type="caution">
    <text evidence="2">The sequence shown here is derived from an EMBL/GenBank/DDBJ whole genome shotgun (WGS) entry which is preliminary data.</text>
</comment>